<evidence type="ECO:0000259" key="3">
    <source>
        <dbReference type="Pfam" id="PF13519"/>
    </source>
</evidence>
<dbReference type="PANTHER" id="PTHR22550:SF14">
    <property type="entry name" value="VWFA DOMAIN-CONTAINING PROTEIN"/>
    <property type="match status" value="1"/>
</dbReference>
<feature type="domain" description="VWFA" evidence="3">
    <location>
        <begin position="102"/>
        <end position="207"/>
    </location>
</feature>
<feature type="transmembrane region" description="Helical" evidence="2">
    <location>
        <begin position="20"/>
        <end position="36"/>
    </location>
</feature>
<sequence length="564" mass="63483">MFDSLFWQQVFMQFHFIRPLWLLALLPLIAVVYLRWKHETVGSWQTILPKHLRKPLTIGDVGWRKQLPLKLLFVSMLLAIIVCAGPTWQRAPSPFGEDKASLLIALDNSPSMLNEDLPPSRLERSKQKVQDLLKLRGGGQTGLVVFSGTAHLAMPMTKDSSVFAPFLAAIDPSIMPIEGKKADSITVLIDEQLADDKAGTVLLISDGITPNSIAPLVDYFDNSRHQLLILASGNHQVQSSNPMDLNSLKKLANDSGGSIEVISVDDADISALNRKIERHMQLNNESAMPWQDMGYYLLIPIALLLLFWFRKGWLVQWALLLCILTPALFVNDSHASLEMHRADSTEPKVEVTQWDKLSQMWADLWLTPDQQGQWHFNQHDYLQAAIHFQDPLRKGIAYYYAGEFTLAHVQFLNADSPLSLFYAGNALARQREYLSARNLFAYLLDQDKWDLSDKLATDVKHNLKAMQAIVDEVNRLSESQAGTTDGPEDSMELGDKPQTGDGAEDQAVAAMMLKETLNANEILGSDELADKWLRKVESDPKLFLRAKFQIELLNRQSEEPSNAE</sequence>
<evidence type="ECO:0000256" key="2">
    <source>
        <dbReference type="SAM" id="Phobius"/>
    </source>
</evidence>
<keyword evidence="2" id="KW-0812">Transmembrane</keyword>
<name>A0A4Y3I070_9VIBR</name>
<dbReference type="Gene3D" id="3.40.50.410">
    <property type="entry name" value="von Willebrand factor, type A domain"/>
    <property type="match status" value="1"/>
</dbReference>
<dbReference type="RefSeq" id="WP_141347091.1">
    <property type="nucleotide sequence ID" value="NZ_BJLF01000023.1"/>
</dbReference>
<dbReference type="InterPro" id="IPR036465">
    <property type="entry name" value="vWFA_dom_sf"/>
</dbReference>
<dbReference type="AlphaFoldDB" id="A0A4Y3I070"/>
<dbReference type="SUPFAM" id="SSF53300">
    <property type="entry name" value="vWA-like"/>
    <property type="match status" value="1"/>
</dbReference>
<dbReference type="InterPro" id="IPR050768">
    <property type="entry name" value="UPF0353/GerABKA_families"/>
</dbReference>
<dbReference type="Proteomes" id="UP000318717">
    <property type="component" value="Unassembled WGS sequence"/>
</dbReference>
<dbReference type="EMBL" id="BJLF01000023">
    <property type="protein sequence ID" value="GEA52671.1"/>
    <property type="molecule type" value="Genomic_DNA"/>
</dbReference>
<protein>
    <submittedName>
        <fullName evidence="4">Transporter</fullName>
    </submittedName>
</protein>
<evidence type="ECO:0000313" key="5">
    <source>
        <dbReference type="Proteomes" id="UP000318717"/>
    </source>
</evidence>
<reference evidence="4 5" key="1">
    <citation type="submission" date="2019-06" db="EMBL/GenBank/DDBJ databases">
        <title>Whole genome shotgun sequence of Vibrio inusitatus NBRC 102082.</title>
        <authorList>
            <person name="Hosoyama A."/>
            <person name="Uohara A."/>
            <person name="Ohji S."/>
            <person name="Ichikawa N."/>
        </authorList>
    </citation>
    <scope>NUCLEOTIDE SEQUENCE [LARGE SCALE GENOMIC DNA]</scope>
    <source>
        <strain evidence="4 5">NBRC 102082</strain>
    </source>
</reference>
<accession>A0A4Y3I070</accession>
<keyword evidence="5" id="KW-1185">Reference proteome</keyword>
<gene>
    <name evidence="4" type="ORF">VIN01S_34750</name>
</gene>
<evidence type="ECO:0000256" key="1">
    <source>
        <dbReference type="SAM" id="MobiDB-lite"/>
    </source>
</evidence>
<dbReference type="PANTHER" id="PTHR22550">
    <property type="entry name" value="SPORE GERMINATION PROTEIN"/>
    <property type="match status" value="1"/>
</dbReference>
<proteinExistence type="predicted"/>
<organism evidence="4 5">
    <name type="scientific">Vibrio inusitatus NBRC 102082</name>
    <dbReference type="NCBI Taxonomy" id="1219070"/>
    <lineage>
        <taxon>Bacteria</taxon>
        <taxon>Pseudomonadati</taxon>
        <taxon>Pseudomonadota</taxon>
        <taxon>Gammaproteobacteria</taxon>
        <taxon>Vibrionales</taxon>
        <taxon>Vibrionaceae</taxon>
        <taxon>Vibrio</taxon>
    </lineage>
</organism>
<keyword evidence="2" id="KW-1133">Transmembrane helix</keyword>
<dbReference type="InterPro" id="IPR002035">
    <property type="entry name" value="VWF_A"/>
</dbReference>
<evidence type="ECO:0000313" key="4">
    <source>
        <dbReference type="EMBL" id="GEA52671.1"/>
    </source>
</evidence>
<keyword evidence="2" id="KW-0472">Membrane</keyword>
<dbReference type="Pfam" id="PF13519">
    <property type="entry name" value="VWA_2"/>
    <property type="match status" value="1"/>
</dbReference>
<comment type="caution">
    <text evidence="4">The sequence shown here is derived from an EMBL/GenBank/DDBJ whole genome shotgun (WGS) entry which is preliminary data.</text>
</comment>
<feature type="region of interest" description="Disordered" evidence="1">
    <location>
        <begin position="477"/>
        <end position="502"/>
    </location>
</feature>
<dbReference type="OrthoDB" id="9807628at2"/>
<feature type="transmembrane region" description="Helical" evidence="2">
    <location>
        <begin position="71"/>
        <end position="88"/>
    </location>
</feature>